<evidence type="ECO:0000256" key="2">
    <source>
        <dbReference type="ARBA" id="ARBA00023136"/>
    </source>
</evidence>
<evidence type="ECO:0000256" key="1">
    <source>
        <dbReference type="ARBA" id="ARBA00004308"/>
    </source>
</evidence>
<dbReference type="GO" id="GO:0046527">
    <property type="term" value="F:glucosyltransferase activity"/>
    <property type="evidence" value="ECO:0007669"/>
    <property type="project" value="TreeGrafter"/>
</dbReference>
<dbReference type="GO" id="GO:0005886">
    <property type="term" value="C:plasma membrane"/>
    <property type="evidence" value="ECO:0007669"/>
    <property type="project" value="TreeGrafter"/>
</dbReference>
<keyword evidence="2" id="KW-0472">Membrane</keyword>
<protein>
    <submittedName>
        <fullName evidence="3">Uncharacterized protein</fullName>
    </submittedName>
</protein>
<dbReference type="EMBL" id="OIVN01000034">
    <property type="protein sequence ID" value="SPC72958.1"/>
    <property type="molecule type" value="Genomic_DNA"/>
</dbReference>
<dbReference type="PANTHER" id="PTHR12741">
    <property type="entry name" value="LYST-INTERACTING PROTEIN LIP5 DOPAMINE RESPONSIVE PROTEIN DRG-1"/>
    <property type="match status" value="1"/>
</dbReference>
<dbReference type="AlphaFoldDB" id="A0A2N9EE38"/>
<comment type="subcellular location">
    <subcellularLocation>
        <location evidence="1">Endomembrane system</location>
    </subcellularLocation>
</comment>
<reference evidence="3" key="1">
    <citation type="submission" date="2018-02" db="EMBL/GenBank/DDBJ databases">
        <authorList>
            <person name="Cohen D.B."/>
            <person name="Kent A.D."/>
        </authorList>
    </citation>
    <scope>NUCLEOTIDE SEQUENCE</scope>
</reference>
<dbReference type="GO" id="GO:0012505">
    <property type="term" value="C:endomembrane system"/>
    <property type="evidence" value="ECO:0007669"/>
    <property type="project" value="UniProtKB-SubCell"/>
</dbReference>
<dbReference type="InterPro" id="IPR023175">
    <property type="entry name" value="Vta1/CALS_N_sf"/>
</dbReference>
<name>A0A2N9EE38_FAGSY</name>
<dbReference type="Gene3D" id="1.25.40.270">
    <property type="entry name" value="Vacuolar protein sorting-associated protein vta1"/>
    <property type="match status" value="1"/>
</dbReference>
<organism evidence="3">
    <name type="scientific">Fagus sylvatica</name>
    <name type="common">Beechnut</name>
    <dbReference type="NCBI Taxonomy" id="28930"/>
    <lineage>
        <taxon>Eukaryota</taxon>
        <taxon>Viridiplantae</taxon>
        <taxon>Streptophyta</taxon>
        <taxon>Embryophyta</taxon>
        <taxon>Tracheophyta</taxon>
        <taxon>Spermatophyta</taxon>
        <taxon>Magnoliopsida</taxon>
        <taxon>eudicotyledons</taxon>
        <taxon>Gunneridae</taxon>
        <taxon>Pentapetalae</taxon>
        <taxon>rosids</taxon>
        <taxon>fabids</taxon>
        <taxon>Fagales</taxon>
        <taxon>Fagaceae</taxon>
        <taxon>Fagus</taxon>
    </lineage>
</organism>
<evidence type="ECO:0000313" key="3">
    <source>
        <dbReference type="EMBL" id="SPC72958.1"/>
    </source>
</evidence>
<sequence>MNTEENETTLAGRNKKSDDAREMQNFYQYYYKKYIQALQSDADKHDGAQLTKAYQTAALLFEVLKSVNQTEAVEAADEILEAHTKVEEKKQLYMPYNILPLYPDSENQAIMRYPEIQASVSALRNISGLLWPKGIPKKVNEDILDWLQAQFGFQKDNVANQREHLILLLVNVHLRQFPNPDQQPKLDDRALTGVMKKLFKNYKKWCKYLDRKSSLW</sequence>
<gene>
    <name evidence="3" type="ORF">FSB_LOCUS840</name>
</gene>
<proteinExistence type="predicted"/>
<accession>A0A2N9EE38</accession>
<dbReference type="PANTHER" id="PTHR12741:SF48">
    <property type="entry name" value="1,3-BETA-GLUCAN SYNTHASE COMPONENT FKS1-RELATED"/>
    <property type="match status" value="1"/>
</dbReference>